<feature type="domain" description="F5/8 type C" evidence="7">
    <location>
        <begin position="1"/>
        <end position="55"/>
    </location>
</feature>
<evidence type="ECO:0000259" key="7">
    <source>
        <dbReference type="PROSITE" id="PS50022"/>
    </source>
</evidence>
<evidence type="ECO:0000256" key="1">
    <source>
        <dbReference type="ARBA" id="ARBA00004184"/>
    </source>
</evidence>
<dbReference type="PANTHER" id="PTHR46806:SF5">
    <property type="entry name" value="F5_8 TYPE C DOMAIN-CONTAINING PROTEIN"/>
    <property type="match status" value="1"/>
</dbReference>
<dbReference type="Proteomes" id="UP001233999">
    <property type="component" value="Unassembled WGS sequence"/>
</dbReference>
<gene>
    <name evidence="8" type="ORF">L9F63_017629</name>
</gene>
<dbReference type="PROSITE" id="PS50022">
    <property type="entry name" value="FA58C_3"/>
    <property type="match status" value="2"/>
</dbReference>
<dbReference type="SMART" id="SM00231">
    <property type="entry name" value="FA58C"/>
    <property type="match status" value="1"/>
</dbReference>
<dbReference type="EMBL" id="JASPKZ010005281">
    <property type="protein sequence ID" value="KAJ9589084.1"/>
    <property type="molecule type" value="Genomic_DNA"/>
</dbReference>
<evidence type="ECO:0000256" key="6">
    <source>
        <dbReference type="ARBA" id="ARBA00023157"/>
    </source>
</evidence>
<proteinExistence type="predicted"/>
<feature type="domain" description="F5/8 type C" evidence="7">
    <location>
        <begin position="59"/>
        <end position="176"/>
    </location>
</feature>
<dbReference type="Pfam" id="PF00754">
    <property type="entry name" value="F5_F8_type_C"/>
    <property type="match status" value="2"/>
</dbReference>
<keyword evidence="9" id="KW-1185">Reference proteome</keyword>
<comment type="caution">
    <text evidence="8">The sequence shown here is derived from an EMBL/GenBank/DDBJ whole genome shotgun (WGS) entry which is preliminary data.</text>
</comment>
<evidence type="ECO:0000256" key="3">
    <source>
        <dbReference type="ARBA" id="ARBA00022525"/>
    </source>
</evidence>
<dbReference type="SUPFAM" id="SSF49785">
    <property type="entry name" value="Galactose-binding domain-like"/>
    <property type="match status" value="3"/>
</dbReference>
<dbReference type="InterPro" id="IPR008979">
    <property type="entry name" value="Galactose-bd-like_sf"/>
</dbReference>
<keyword evidence="3" id="KW-0964">Secreted</keyword>
<keyword evidence="4" id="KW-0130">Cell adhesion</keyword>
<evidence type="ECO:0000313" key="9">
    <source>
        <dbReference type="Proteomes" id="UP001233999"/>
    </source>
</evidence>
<name>A0AAD7ZYB9_DIPPU</name>
<dbReference type="CDD" id="cd00057">
    <property type="entry name" value="FA58C"/>
    <property type="match status" value="1"/>
</dbReference>
<reference evidence="8" key="1">
    <citation type="journal article" date="2023" name="IScience">
        <title>Live-bearing cockroach genome reveals convergent evolutionary mechanisms linked to viviparity in insects and beyond.</title>
        <authorList>
            <person name="Fouks B."/>
            <person name="Harrison M.C."/>
            <person name="Mikhailova A.A."/>
            <person name="Marchal E."/>
            <person name="English S."/>
            <person name="Carruthers M."/>
            <person name="Jennings E.C."/>
            <person name="Chiamaka E.L."/>
            <person name="Frigard R.A."/>
            <person name="Pippel M."/>
            <person name="Attardo G.M."/>
            <person name="Benoit J.B."/>
            <person name="Bornberg-Bauer E."/>
            <person name="Tobe S.S."/>
        </authorList>
    </citation>
    <scope>NUCLEOTIDE SEQUENCE</scope>
    <source>
        <strain evidence="8">Stay&amp;Tobe</strain>
    </source>
</reference>
<sequence>MGYCFYLSYSQDAFRWEYVNDPYGNKKVFIGNSDAHSLRHSYLDQPVTARFVRLHVLHWNKHPSLRLEIIGCQEHQWLQFDLGPATVVTGILTKGRADSKRRQWITSYTVSYSNDSVVWFTYKDGNQLGGKVFGGNMDKSTERHHYLNHPFTARYVRINPITWHHAIALRAGLTGCPHTGECGPGFVQVNSLSLCVANLAYGRPTWVNDKRHGWADWQYGRASLAVDGILDNILPQCAILDNYYSTQPIWMVDLGWREHVSGIIIVTWQGQGQDKVTSYRDYVYNLDRLTVYVSNRPRLEAFQLGVTNINGSESEPNAAKCATITRANNALFQPKIHFECLGKLVGRYVYIKAVSVANRWTRLYSAVFCEVLVY</sequence>
<organism evidence="8 9">
    <name type="scientific">Diploptera punctata</name>
    <name type="common">Pacific beetle cockroach</name>
    <dbReference type="NCBI Taxonomy" id="6984"/>
    <lineage>
        <taxon>Eukaryota</taxon>
        <taxon>Metazoa</taxon>
        <taxon>Ecdysozoa</taxon>
        <taxon>Arthropoda</taxon>
        <taxon>Hexapoda</taxon>
        <taxon>Insecta</taxon>
        <taxon>Pterygota</taxon>
        <taxon>Neoptera</taxon>
        <taxon>Polyneoptera</taxon>
        <taxon>Dictyoptera</taxon>
        <taxon>Blattodea</taxon>
        <taxon>Blaberoidea</taxon>
        <taxon>Blaberidae</taxon>
        <taxon>Diplopterinae</taxon>
        <taxon>Diploptera</taxon>
    </lineage>
</organism>
<keyword evidence="5" id="KW-0472">Membrane</keyword>
<dbReference type="Gene3D" id="2.60.120.260">
    <property type="entry name" value="Galactose-binding domain-like"/>
    <property type="match status" value="3"/>
</dbReference>
<evidence type="ECO:0000313" key="8">
    <source>
        <dbReference type="EMBL" id="KAJ9589084.1"/>
    </source>
</evidence>
<dbReference type="PROSITE" id="PS01286">
    <property type="entry name" value="FA58C_2"/>
    <property type="match status" value="1"/>
</dbReference>
<dbReference type="GO" id="GO:0005886">
    <property type="term" value="C:plasma membrane"/>
    <property type="evidence" value="ECO:0007669"/>
    <property type="project" value="TreeGrafter"/>
</dbReference>
<dbReference type="InterPro" id="IPR000421">
    <property type="entry name" value="FA58C"/>
</dbReference>
<evidence type="ECO:0000256" key="5">
    <source>
        <dbReference type="ARBA" id="ARBA00023136"/>
    </source>
</evidence>
<comment type="subcellular location">
    <subcellularLocation>
        <location evidence="1">Endomembrane system</location>
        <topology evidence="1">Peripheral membrane protein</topology>
    </subcellularLocation>
    <subcellularLocation>
        <location evidence="2">Secreted</location>
    </subcellularLocation>
</comment>
<dbReference type="InterPro" id="IPR050633">
    <property type="entry name" value="Neuropilin_MCO_CoagFactor"/>
</dbReference>
<keyword evidence="6" id="KW-1015">Disulfide bond</keyword>
<reference evidence="8" key="2">
    <citation type="submission" date="2023-05" db="EMBL/GenBank/DDBJ databases">
        <authorList>
            <person name="Fouks B."/>
        </authorList>
    </citation>
    <scope>NUCLEOTIDE SEQUENCE</scope>
    <source>
        <strain evidence="8">Stay&amp;Tobe</strain>
        <tissue evidence="8">Testes</tissue>
    </source>
</reference>
<accession>A0AAD7ZYB9</accession>
<dbReference type="PANTHER" id="PTHR46806">
    <property type="entry name" value="F5/8 TYPE C DOMAIN-CONTAINING PROTEIN"/>
    <property type="match status" value="1"/>
</dbReference>
<dbReference type="AlphaFoldDB" id="A0AAD7ZYB9"/>
<evidence type="ECO:0000256" key="2">
    <source>
        <dbReference type="ARBA" id="ARBA00004613"/>
    </source>
</evidence>
<protein>
    <recommendedName>
        <fullName evidence="7">F5/8 type C domain-containing protein</fullName>
    </recommendedName>
</protein>
<evidence type="ECO:0000256" key="4">
    <source>
        <dbReference type="ARBA" id="ARBA00022889"/>
    </source>
</evidence>
<dbReference type="GO" id="GO:0038023">
    <property type="term" value="F:signaling receptor activity"/>
    <property type="evidence" value="ECO:0007669"/>
    <property type="project" value="TreeGrafter"/>
</dbReference>